<accession>A0ABN8JG48</accession>
<dbReference type="EMBL" id="CAKXZS010000008">
    <property type="protein sequence ID" value="CAH2396121.1"/>
    <property type="molecule type" value="Genomic_DNA"/>
</dbReference>
<evidence type="ECO:0000313" key="1">
    <source>
        <dbReference type="EMBL" id="CAH2396121.1"/>
    </source>
</evidence>
<organism evidence="1 2">
    <name type="scientific">Mesorhizobium ventifaucium</name>
    <dbReference type="NCBI Taxonomy" id="666020"/>
    <lineage>
        <taxon>Bacteria</taxon>
        <taxon>Pseudomonadati</taxon>
        <taxon>Pseudomonadota</taxon>
        <taxon>Alphaproteobacteria</taxon>
        <taxon>Hyphomicrobiales</taxon>
        <taxon>Phyllobacteriaceae</taxon>
        <taxon>Mesorhizobium</taxon>
    </lineage>
</organism>
<proteinExistence type="predicted"/>
<dbReference type="Proteomes" id="UP001152604">
    <property type="component" value="Unassembled WGS sequence"/>
</dbReference>
<keyword evidence="2" id="KW-1185">Reference proteome</keyword>
<gene>
    <name evidence="1" type="ORF">MES4922_160038</name>
</gene>
<protein>
    <submittedName>
        <fullName evidence="1">Uncharacterized protein</fullName>
    </submittedName>
</protein>
<comment type="caution">
    <text evidence="1">The sequence shown here is derived from an EMBL/GenBank/DDBJ whole genome shotgun (WGS) entry which is preliminary data.</text>
</comment>
<reference evidence="1" key="1">
    <citation type="submission" date="2022-03" db="EMBL/GenBank/DDBJ databases">
        <authorList>
            <person name="Brunel B."/>
        </authorList>
    </citation>
    <scope>NUCLEOTIDE SEQUENCE</scope>
    <source>
        <strain evidence="1">STM4922sample</strain>
    </source>
</reference>
<name>A0ABN8JG48_9HYPH</name>
<evidence type="ECO:0000313" key="2">
    <source>
        <dbReference type="Proteomes" id="UP001152604"/>
    </source>
</evidence>
<sequence length="228" mass="24905">MQVLQVQQQQAFLVGDAEGDVHDAFLRLGQVHKARQQQRPHFRDSGADRMALLAEKIPEDDRKFLEIIGIELDLLGALDQKILCRAHHGDTGQIALNVGAEDRHAGIGETFRQNLQAHGLAGAGRAGDQAVTIAILKQQIFGALVAVIRLSAGSDENTGVVNHVFGLRKPEVLNAPDLLKVTGLAAGIMTPLRSDNGHGRNWAFWSLRILRMFGNRLAVPRSRTRVAL</sequence>